<protein>
    <submittedName>
        <fullName evidence="2">Uncharacterized protein</fullName>
    </submittedName>
</protein>
<dbReference type="EMBL" id="JAOB01000013">
    <property type="protein sequence ID" value="EUA69066.1"/>
    <property type="molecule type" value="Genomic_DNA"/>
</dbReference>
<dbReference type="AlphaFoldDB" id="X8DLY6"/>
<name>X8DLY6_MYCXE</name>
<accession>X8DLY6</accession>
<feature type="region of interest" description="Disordered" evidence="1">
    <location>
        <begin position="154"/>
        <end position="209"/>
    </location>
</feature>
<gene>
    <name evidence="2" type="ORF">I553_2254</name>
</gene>
<feature type="compositionally biased region" description="Basic and acidic residues" evidence="1">
    <location>
        <begin position="169"/>
        <end position="181"/>
    </location>
</feature>
<sequence length="221" mass="23704">MIMPGRIPLPAKARRIGYDTVTSGQLDVVGFPAVSALPRPTRKGPQMTPRVLRLLYEVLSRVGCNPSLSAADVPDSWLVERIEGEHPLPPGRALDLAELDVGHDFSLIVDSGCYYGLAERQRDAYAAGVTRVASPGRYCSRLVSPGFRASSRHLGAGSASPVLPMGIAEQRRGPDRGDHASHPRPASVSDSNAQRPPQDPPFRASSGLSDAAASWYKVQNM</sequence>
<organism evidence="2">
    <name type="scientific">Mycobacterium xenopi 4042</name>
    <dbReference type="NCBI Taxonomy" id="1299334"/>
    <lineage>
        <taxon>Bacteria</taxon>
        <taxon>Bacillati</taxon>
        <taxon>Actinomycetota</taxon>
        <taxon>Actinomycetes</taxon>
        <taxon>Mycobacteriales</taxon>
        <taxon>Mycobacteriaceae</taxon>
        <taxon>Mycobacterium</taxon>
    </lineage>
</organism>
<comment type="caution">
    <text evidence="2">The sequence shown here is derived from an EMBL/GenBank/DDBJ whole genome shotgun (WGS) entry which is preliminary data.</text>
</comment>
<proteinExistence type="predicted"/>
<evidence type="ECO:0000256" key="1">
    <source>
        <dbReference type="SAM" id="MobiDB-lite"/>
    </source>
</evidence>
<evidence type="ECO:0000313" key="2">
    <source>
        <dbReference type="EMBL" id="EUA69066.1"/>
    </source>
</evidence>
<dbReference type="PATRIC" id="fig|1299334.3.peg.1743"/>
<reference evidence="2" key="1">
    <citation type="submission" date="2014-01" db="EMBL/GenBank/DDBJ databases">
        <authorList>
            <person name="Brown-Elliot B."/>
            <person name="Wallace R."/>
            <person name="Lenaerts A."/>
            <person name="Ordway D."/>
            <person name="DeGroote M.A."/>
            <person name="Parker T."/>
            <person name="Sizemore C."/>
            <person name="Tallon L.J."/>
            <person name="Sadzewicz L.K."/>
            <person name="Sengamalay N."/>
            <person name="Fraser C.M."/>
            <person name="Hine E."/>
            <person name="Shefchek K.A."/>
            <person name="Das S.P."/>
            <person name="Tettelin H."/>
        </authorList>
    </citation>
    <scope>NUCLEOTIDE SEQUENCE [LARGE SCALE GENOMIC DNA]</scope>
    <source>
        <strain evidence="2">4042</strain>
    </source>
</reference>